<dbReference type="GO" id="GO:0042802">
    <property type="term" value="F:identical protein binding"/>
    <property type="evidence" value="ECO:0007669"/>
    <property type="project" value="TreeGrafter"/>
</dbReference>
<accession>A0A0F5JHY6</accession>
<gene>
    <name evidence="2" type="ORF">HMPREF1536_02090</name>
</gene>
<dbReference type="CDD" id="cd01399">
    <property type="entry name" value="GlcN6P_deaminase"/>
    <property type="match status" value="1"/>
</dbReference>
<feature type="domain" description="Glucosamine/galactosamine-6-phosphate isomerase" evidence="1">
    <location>
        <begin position="15"/>
        <end position="238"/>
    </location>
</feature>
<dbReference type="Pfam" id="PF01182">
    <property type="entry name" value="Glucosamine_iso"/>
    <property type="match status" value="1"/>
</dbReference>
<dbReference type="PANTHER" id="PTHR11280:SF6">
    <property type="entry name" value="GLUCOSAMINE-6-PHOSPHATE ISOMERASE NAGB"/>
    <property type="match status" value="1"/>
</dbReference>
<sequence length="260" mass="29426">MINLKKNKLTVQVFPDRQSMGKSAASDVAQAICKLLKEKEEINMIFAAAPSQNDFLAALTADKSIEWNRINAFHMDEYIGLKPNASQGFGNFLSEHIFTKVAFKQVYYIQMKKDDFEAECERYTRLLSKRAIDIVCMGIGENGHIAFNDPHVADFNDKDWMKVVDLAPQCREQQVHDGCFQSLDEVPTQAFTLTIPILMSAAYTFCIVPASTKAEAVYNTLYAPLCEKYPSTILREKENARLYLDMDSASLLPVKIQENN</sequence>
<dbReference type="AlphaFoldDB" id="A0A0F5JHY6"/>
<dbReference type="GO" id="GO:0005975">
    <property type="term" value="P:carbohydrate metabolic process"/>
    <property type="evidence" value="ECO:0007669"/>
    <property type="project" value="InterPro"/>
</dbReference>
<dbReference type="GO" id="GO:0019262">
    <property type="term" value="P:N-acetylneuraminate catabolic process"/>
    <property type="evidence" value="ECO:0007669"/>
    <property type="project" value="TreeGrafter"/>
</dbReference>
<dbReference type="Gene3D" id="3.40.50.1360">
    <property type="match status" value="1"/>
</dbReference>
<evidence type="ECO:0000259" key="1">
    <source>
        <dbReference type="Pfam" id="PF01182"/>
    </source>
</evidence>
<comment type="caution">
    <text evidence="2">The sequence shown here is derived from an EMBL/GenBank/DDBJ whole genome shotgun (WGS) entry which is preliminary data.</text>
</comment>
<dbReference type="STRING" id="1203610.HMPREF1536_02090"/>
<dbReference type="PATRIC" id="fig|1203610.3.peg.2145"/>
<proteinExistence type="predicted"/>
<dbReference type="InterPro" id="IPR006148">
    <property type="entry name" value="Glc/Gal-6P_isomerase"/>
</dbReference>
<protein>
    <recommendedName>
        <fullName evidence="1">Glucosamine/galactosamine-6-phosphate isomerase domain-containing protein</fullName>
    </recommendedName>
</protein>
<reference evidence="2 3" key="1">
    <citation type="submission" date="2013-04" db="EMBL/GenBank/DDBJ databases">
        <title>The Genome Sequence of Parabacteroides gordonii DSM 23371.</title>
        <authorList>
            <consortium name="The Broad Institute Genomics Platform"/>
            <person name="Earl A."/>
            <person name="Ward D."/>
            <person name="Feldgarden M."/>
            <person name="Gevers D."/>
            <person name="Martens E."/>
            <person name="Sakamoto M."/>
            <person name="Benno Y."/>
            <person name="Suzuki N."/>
            <person name="Matsunaga N."/>
            <person name="Koshihara K."/>
            <person name="Seki M."/>
            <person name="Komiya H."/>
            <person name="Walker B."/>
            <person name="Young S."/>
            <person name="Zeng Q."/>
            <person name="Gargeya S."/>
            <person name="Fitzgerald M."/>
            <person name="Haas B."/>
            <person name="Abouelleil A."/>
            <person name="Allen A.W."/>
            <person name="Alvarado L."/>
            <person name="Arachchi H.M."/>
            <person name="Berlin A.M."/>
            <person name="Chapman S.B."/>
            <person name="Gainer-Dewar J."/>
            <person name="Goldberg J."/>
            <person name="Griggs A."/>
            <person name="Gujja S."/>
            <person name="Hansen M."/>
            <person name="Howarth C."/>
            <person name="Imamovic A."/>
            <person name="Ireland A."/>
            <person name="Larimer J."/>
            <person name="McCowan C."/>
            <person name="Murphy C."/>
            <person name="Pearson M."/>
            <person name="Poon T.W."/>
            <person name="Priest M."/>
            <person name="Roberts A."/>
            <person name="Saif S."/>
            <person name="Shea T."/>
            <person name="Sisk P."/>
            <person name="Sykes S."/>
            <person name="Wortman J."/>
            <person name="Nusbaum C."/>
            <person name="Birren B."/>
        </authorList>
    </citation>
    <scope>NUCLEOTIDE SEQUENCE [LARGE SCALE GENOMIC DNA]</scope>
    <source>
        <strain evidence="2 3">MS-1</strain>
    </source>
</reference>
<evidence type="ECO:0000313" key="3">
    <source>
        <dbReference type="Proteomes" id="UP000033035"/>
    </source>
</evidence>
<dbReference type="Proteomes" id="UP000033035">
    <property type="component" value="Unassembled WGS sequence"/>
</dbReference>
<dbReference type="GO" id="GO:0005737">
    <property type="term" value="C:cytoplasm"/>
    <property type="evidence" value="ECO:0007669"/>
    <property type="project" value="TreeGrafter"/>
</dbReference>
<dbReference type="GO" id="GO:0006043">
    <property type="term" value="P:glucosamine catabolic process"/>
    <property type="evidence" value="ECO:0007669"/>
    <property type="project" value="TreeGrafter"/>
</dbReference>
<dbReference type="PANTHER" id="PTHR11280">
    <property type="entry name" value="GLUCOSAMINE-6-PHOSPHATE ISOMERASE"/>
    <property type="match status" value="1"/>
</dbReference>
<keyword evidence="3" id="KW-1185">Reference proteome</keyword>
<dbReference type="HOGENOM" id="CLU_049611_1_0_10"/>
<dbReference type="GO" id="GO:0004342">
    <property type="term" value="F:glucosamine-6-phosphate deaminase activity"/>
    <property type="evidence" value="ECO:0007669"/>
    <property type="project" value="InterPro"/>
</dbReference>
<name>A0A0F5JHY6_9BACT</name>
<dbReference type="SUPFAM" id="SSF100950">
    <property type="entry name" value="NagB/RpiA/CoA transferase-like"/>
    <property type="match status" value="1"/>
</dbReference>
<dbReference type="GO" id="GO:0006046">
    <property type="term" value="P:N-acetylglucosamine catabolic process"/>
    <property type="evidence" value="ECO:0007669"/>
    <property type="project" value="TreeGrafter"/>
</dbReference>
<organism evidence="2 3">
    <name type="scientific">Parabacteroides gordonii MS-1 = DSM 23371</name>
    <dbReference type="NCBI Taxonomy" id="1203610"/>
    <lineage>
        <taxon>Bacteria</taxon>
        <taxon>Pseudomonadati</taxon>
        <taxon>Bacteroidota</taxon>
        <taxon>Bacteroidia</taxon>
        <taxon>Bacteroidales</taxon>
        <taxon>Tannerellaceae</taxon>
        <taxon>Parabacteroides</taxon>
    </lineage>
</organism>
<dbReference type="EMBL" id="AQHW01000013">
    <property type="protein sequence ID" value="KKB57368.1"/>
    <property type="molecule type" value="Genomic_DNA"/>
</dbReference>
<dbReference type="InterPro" id="IPR037171">
    <property type="entry name" value="NagB/RpiA_transferase-like"/>
</dbReference>
<dbReference type="InterPro" id="IPR004547">
    <property type="entry name" value="Glucosamine6P_isomerase"/>
</dbReference>
<evidence type="ECO:0000313" key="2">
    <source>
        <dbReference type="EMBL" id="KKB57368.1"/>
    </source>
</evidence>